<keyword evidence="1" id="KW-0678">Repressor</keyword>
<protein>
    <submittedName>
        <fullName evidence="7">TetR family transcriptional regulator</fullName>
    </submittedName>
</protein>
<evidence type="ECO:0000313" key="10">
    <source>
        <dbReference type="Proteomes" id="UP000476934"/>
    </source>
</evidence>
<reference evidence="7 9" key="1">
    <citation type="submission" date="2014-10" db="EMBL/GenBank/DDBJ databases">
        <title>Draft genome of phytase producing Bacillus ginsengihumi strain M2.11.</title>
        <authorList>
            <person name="Toymentseva A."/>
            <person name="Boulygina E.A."/>
            <person name="Kazakov S.V."/>
            <person name="Kayumov I."/>
            <person name="Suleimanova A.D."/>
            <person name="Mardanova A.M."/>
            <person name="Maria S.N."/>
            <person name="Sergey M.Y."/>
            <person name="Sharipova M.R."/>
        </authorList>
    </citation>
    <scope>NUCLEOTIDE SEQUENCE [LARGE SCALE GENOMIC DNA]</scope>
    <source>
        <strain evidence="7 9">M2.11</strain>
    </source>
</reference>
<comment type="caution">
    <text evidence="7">The sequence shown here is derived from an EMBL/GenBank/DDBJ whole genome shotgun (WGS) entry which is preliminary data.</text>
</comment>
<gene>
    <name evidence="8" type="ORF">G4D61_00910</name>
    <name evidence="7" type="ORF">NG54_14795</name>
</gene>
<dbReference type="InterPro" id="IPR009057">
    <property type="entry name" value="Homeodomain-like_sf"/>
</dbReference>
<feature type="DNA-binding region" description="H-T-H motif" evidence="5">
    <location>
        <begin position="25"/>
        <end position="44"/>
    </location>
</feature>
<evidence type="ECO:0000256" key="3">
    <source>
        <dbReference type="ARBA" id="ARBA00023125"/>
    </source>
</evidence>
<keyword evidence="3 5" id="KW-0238">DNA-binding</keyword>
<dbReference type="RefSeq" id="WP_025727389.1">
    <property type="nucleotide sequence ID" value="NZ_JAAIWK010000001.1"/>
</dbReference>
<feature type="domain" description="HTH tetR-type" evidence="6">
    <location>
        <begin position="2"/>
        <end position="62"/>
    </location>
</feature>
<dbReference type="Pfam" id="PF02909">
    <property type="entry name" value="TetR_C_1"/>
    <property type="match status" value="1"/>
</dbReference>
<dbReference type="Proteomes" id="UP000030588">
    <property type="component" value="Unassembled WGS sequence"/>
</dbReference>
<dbReference type="Pfam" id="PF00440">
    <property type="entry name" value="TetR_N"/>
    <property type="match status" value="1"/>
</dbReference>
<dbReference type="OrthoDB" id="166040at2"/>
<dbReference type="InterPro" id="IPR050109">
    <property type="entry name" value="HTH-type_TetR-like_transc_reg"/>
</dbReference>
<evidence type="ECO:0000313" key="7">
    <source>
        <dbReference type="EMBL" id="KHD84536.1"/>
    </source>
</evidence>
<dbReference type="GO" id="GO:0046677">
    <property type="term" value="P:response to antibiotic"/>
    <property type="evidence" value="ECO:0007669"/>
    <property type="project" value="InterPro"/>
</dbReference>
<dbReference type="InterPro" id="IPR036271">
    <property type="entry name" value="Tet_transcr_reg_TetR-rel_C_sf"/>
</dbReference>
<dbReference type="InterPro" id="IPR004111">
    <property type="entry name" value="Repressor_TetR_C"/>
</dbReference>
<dbReference type="InterPro" id="IPR001647">
    <property type="entry name" value="HTH_TetR"/>
</dbReference>
<dbReference type="STRING" id="363870.NG54_14795"/>
<dbReference type="GO" id="GO:0000976">
    <property type="term" value="F:transcription cis-regulatory region binding"/>
    <property type="evidence" value="ECO:0007669"/>
    <property type="project" value="TreeGrafter"/>
</dbReference>
<dbReference type="SUPFAM" id="SSF48498">
    <property type="entry name" value="Tetracyclin repressor-like, C-terminal domain"/>
    <property type="match status" value="1"/>
</dbReference>
<evidence type="ECO:0000256" key="1">
    <source>
        <dbReference type="ARBA" id="ARBA00022491"/>
    </source>
</evidence>
<evidence type="ECO:0000313" key="9">
    <source>
        <dbReference type="Proteomes" id="UP000030588"/>
    </source>
</evidence>
<keyword evidence="4" id="KW-0804">Transcription</keyword>
<evidence type="ECO:0000256" key="5">
    <source>
        <dbReference type="PROSITE-ProRule" id="PRU00335"/>
    </source>
</evidence>
<reference evidence="8 10" key="2">
    <citation type="submission" date="2020-02" db="EMBL/GenBank/DDBJ databases">
        <authorList>
            <person name="Feng H."/>
        </authorList>
    </citation>
    <scope>NUCLEOTIDE SEQUENCE [LARGE SCALE GENOMIC DNA]</scope>
    <source>
        <strain evidence="8 10">Gsoil 114</strain>
    </source>
</reference>
<dbReference type="PRINTS" id="PR00400">
    <property type="entry name" value="TETREPRESSOR"/>
</dbReference>
<organism evidence="7 9">
    <name type="scientific">Heyndrickxia ginsengihumi</name>
    <dbReference type="NCBI Taxonomy" id="363870"/>
    <lineage>
        <taxon>Bacteria</taxon>
        <taxon>Bacillati</taxon>
        <taxon>Bacillota</taxon>
        <taxon>Bacilli</taxon>
        <taxon>Bacillales</taxon>
        <taxon>Bacillaceae</taxon>
        <taxon>Heyndrickxia</taxon>
    </lineage>
</organism>
<accession>A0A0A6VAE2</accession>
<dbReference type="Proteomes" id="UP000476934">
    <property type="component" value="Unassembled WGS sequence"/>
</dbReference>
<dbReference type="SUPFAM" id="SSF46689">
    <property type="entry name" value="Homeodomain-like"/>
    <property type="match status" value="1"/>
</dbReference>
<name>A0A0A6VAE2_9BACI</name>
<dbReference type="GO" id="GO:0045892">
    <property type="term" value="P:negative regulation of DNA-templated transcription"/>
    <property type="evidence" value="ECO:0007669"/>
    <property type="project" value="InterPro"/>
</dbReference>
<evidence type="ECO:0000256" key="2">
    <source>
        <dbReference type="ARBA" id="ARBA00023015"/>
    </source>
</evidence>
<dbReference type="EMBL" id="JAAIWK010000001">
    <property type="protein sequence ID" value="NEY18528.1"/>
    <property type="molecule type" value="Genomic_DNA"/>
</dbReference>
<dbReference type="Gene3D" id="1.10.357.10">
    <property type="entry name" value="Tetracycline Repressor, domain 2"/>
    <property type="match status" value="1"/>
</dbReference>
<keyword evidence="10" id="KW-1185">Reference proteome</keyword>
<dbReference type="InterPro" id="IPR003012">
    <property type="entry name" value="Tet_transcr_reg_TetR"/>
</dbReference>
<evidence type="ECO:0000313" key="8">
    <source>
        <dbReference type="EMBL" id="NEY18528.1"/>
    </source>
</evidence>
<dbReference type="AlphaFoldDB" id="A0A0A6VAE2"/>
<dbReference type="PANTHER" id="PTHR30055">
    <property type="entry name" value="HTH-TYPE TRANSCRIPTIONAL REGULATOR RUTR"/>
    <property type="match status" value="1"/>
</dbReference>
<reference evidence="8 10" key="3">
    <citation type="submission" date="2020-03" db="EMBL/GenBank/DDBJ databases">
        <title>Bacillus aquiflavi sp. nov., isolated from yellow water of strong flavor Chinese baijiu in Yibin region of China.</title>
        <authorList>
            <person name="Xie J."/>
        </authorList>
    </citation>
    <scope>NUCLEOTIDE SEQUENCE [LARGE SCALE GENOMIC DNA]</scope>
    <source>
        <strain evidence="8 10">Gsoil 114</strain>
    </source>
</reference>
<dbReference type="GO" id="GO:0003700">
    <property type="term" value="F:DNA-binding transcription factor activity"/>
    <property type="evidence" value="ECO:0007669"/>
    <property type="project" value="TreeGrafter"/>
</dbReference>
<dbReference type="PROSITE" id="PS50977">
    <property type="entry name" value="HTH_TETR_2"/>
    <property type="match status" value="1"/>
</dbReference>
<evidence type="ECO:0000256" key="4">
    <source>
        <dbReference type="ARBA" id="ARBA00023163"/>
    </source>
</evidence>
<dbReference type="EMBL" id="JRUN01000053">
    <property type="protein sequence ID" value="KHD84536.1"/>
    <property type="molecule type" value="Genomic_DNA"/>
</dbReference>
<dbReference type="PRINTS" id="PR00455">
    <property type="entry name" value="HTHTETR"/>
</dbReference>
<dbReference type="PANTHER" id="PTHR30055:SF151">
    <property type="entry name" value="TRANSCRIPTIONAL REGULATORY PROTEIN"/>
    <property type="match status" value="1"/>
</dbReference>
<proteinExistence type="predicted"/>
<keyword evidence="2" id="KW-0805">Transcription regulation</keyword>
<dbReference type="Gene3D" id="1.10.10.60">
    <property type="entry name" value="Homeodomain-like"/>
    <property type="match status" value="1"/>
</dbReference>
<evidence type="ECO:0000259" key="6">
    <source>
        <dbReference type="PROSITE" id="PS50977"/>
    </source>
</evidence>
<sequence>MALKKDQIIDEALQLLKEDGLEGVTLRKLAKRLAVQPSALYWHFKNKEILINEMAESILQKEFPNIEEQEKGETWQERLLDIFRRLRKALLSYTDAGRIVASSQASSMMARITEMGIKILINEGISLHKSRLIVLTATKYTFGYVIEEQIAPSPESFQHFDLEAFKMEHPLMVKGIEEYFASGRTVDDNFNDGLKIILGFE</sequence>